<gene>
    <name evidence="2" type="ORF">DET52_108102</name>
</gene>
<organism evidence="2 3">
    <name type="scientific">Sunxiuqinia elliptica</name>
    <dbReference type="NCBI Taxonomy" id="655355"/>
    <lineage>
        <taxon>Bacteria</taxon>
        <taxon>Pseudomonadati</taxon>
        <taxon>Bacteroidota</taxon>
        <taxon>Bacteroidia</taxon>
        <taxon>Marinilabiliales</taxon>
        <taxon>Prolixibacteraceae</taxon>
        <taxon>Sunxiuqinia</taxon>
    </lineage>
</organism>
<feature type="transmembrane region" description="Helical" evidence="1">
    <location>
        <begin position="6"/>
        <end position="27"/>
    </location>
</feature>
<proteinExistence type="predicted"/>
<sequence>MDWLILLKNLGFFTVGASTLTGIIIYFSKKIFENQISILRSEHIFRSTALYSEKIEGCYRE</sequence>
<dbReference type="EMBL" id="SNWI01000008">
    <property type="protein sequence ID" value="TDN98315.1"/>
    <property type="molecule type" value="Genomic_DNA"/>
</dbReference>
<dbReference type="AlphaFoldDB" id="A0A4R6GUJ0"/>
<dbReference type="Proteomes" id="UP000294848">
    <property type="component" value="Unassembled WGS sequence"/>
</dbReference>
<name>A0A4R6GUJ0_9BACT</name>
<accession>A0A4R6GUJ0</accession>
<keyword evidence="1" id="KW-0472">Membrane</keyword>
<protein>
    <submittedName>
        <fullName evidence="2">Uncharacterized protein</fullName>
    </submittedName>
</protein>
<evidence type="ECO:0000313" key="2">
    <source>
        <dbReference type="EMBL" id="TDN98315.1"/>
    </source>
</evidence>
<keyword evidence="1" id="KW-0812">Transmembrane</keyword>
<evidence type="ECO:0000313" key="3">
    <source>
        <dbReference type="Proteomes" id="UP000294848"/>
    </source>
</evidence>
<keyword evidence="1" id="KW-1133">Transmembrane helix</keyword>
<reference evidence="2 3" key="1">
    <citation type="submission" date="2019-03" db="EMBL/GenBank/DDBJ databases">
        <title>Freshwater and sediment microbial communities from various areas in North America, analyzing microbe dynamics in response to fracking.</title>
        <authorList>
            <person name="Lamendella R."/>
        </authorList>
    </citation>
    <scope>NUCLEOTIDE SEQUENCE [LARGE SCALE GENOMIC DNA]</scope>
    <source>
        <strain evidence="2 3">114D</strain>
    </source>
</reference>
<evidence type="ECO:0000256" key="1">
    <source>
        <dbReference type="SAM" id="Phobius"/>
    </source>
</evidence>
<comment type="caution">
    <text evidence="2">The sequence shown here is derived from an EMBL/GenBank/DDBJ whole genome shotgun (WGS) entry which is preliminary data.</text>
</comment>